<dbReference type="AlphaFoldDB" id="A0A4C1XPD2"/>
<gene>
    <name evidence="1" type="ORF">EVAR_49196_1</name>
</gene>
<protein>
    <submittedName>
        <fullName evidence="1">Uncharacterized protein</fullName>
    </submittedName>
</protein>
<dbReference type="Proteomes" id="UP000299102">
    <property type="component" value="Unassembled WGS sequence"/>
</dbReference>
<accession>A0A4C1XPD2</accession>
<evidence type="ECO:0000313" key="2">
    <source>
        <dbReference type="Proteomes" id="UP000299102"/>
    </source>
</evidence>
<proteinExistence type="predicted"/>
<comment type="caution">
    <text evidence="1">The sequence shown here is derived from an EMBL/GenBank/DDBJ whole genome shotgun (WGS) entry which is preliminary data.</text>
</comment>
<dbReference type="EMBL" id="BGZK01000913">
    <property type="protein sequence ID" value="GBP64903.1"/>
    <property type="molecule type" value="Genomic_DNA"/>
</dbReference>
<reference evidence="1 2" key="1">
    <citation type="journal article" date="2019" name="Commun. Biol.">
        <title>The bagworm genome reveals a unique fibroin gene that provides high tensile strength.</title>
        <authorList>
            <person name="Kono N."/>
            <person name="Nakamura H."/>
            <person name="Ohtoshi R."/>
            <person name="Tomita M."/>
            <person name="Numata K."/>
            <person name="Arakawa K."/>
        </authorList>
    </citation>
    <scope>NUCLEOTIDE SEQUENCE [LARGE SCALE GENOMIC DNA]</scope>
</reference>
<evidence type="ECO:0000313" key="1">
    <source>
        <dbReference type="EMBL" id="GBP64903.1"/>
    </source>
</evidence>
<organism evidence="1 2">
    <name type="scientific">Eumeta variegata</name>
    <name type="common">Bagworm moth</name>
    <name type="synonym">Eumeta japonica</name>
    <dbReference type="NCBI Taxonomy" id="151549"/>
    <lineage>
        <taxon>Eukaryota</taxon>
        <taxon>Metazoa</taxon>
        <taxon>Ecdysozoa</taxon>
        <taxon>Arthropoda</taxon>
        <taxon>Hexapoda</taxon>
        <taxon>Insecta</taxon>
        <taxon>Pterygota</taxon>
        <taxon>Neoptera</taxon>
        <taxon>Endopterygota</taxon>
        <taxon>Lepidoptera</taxon>
        <taxon>Glossata</taxon>
        <taxon>Ditrysia</taxon>
        <taxon>Tineoidea</taxon>
        <taxon>Psychidae</taxon>
        <taxon>Oiketicinae</taxon>
        <taxon>Eumeta</taxon>
    </lineage>
</organism>
<keyword evidence="2" id="KW-1185">Reference proteome</keyword>
<sequence length="70" mass="7730">MGVSKVGAPRRCAGLRGVILFTSLISPLPADLGVTFVLKFNSYQKRVPANGKNCRDVVYADRRPRRRRAG</sequence>
<name>A0A4C1XPD2_EUMVA</name>